<dbReference type="SUPFAM" id="SSF53448">
    <property type="entry name" value="Nucleotide-diphospho-sugar transferases"/>
    <property type="match status" value="1"/>
</dbReference>
<name>A0A1J4TU52_9BACT</name>
<proteinExistence type="predicted"/>
<dbReference type="EMBL" id="MNUY01000053">
    <property type="protein sequence ID" value="OIO13631.1"/>
    <property type="molecule type" value="Genomic_DNA"/>
</dbReference>
<evidence type="ECO:0000259" key="1">
    <source>
        <dbReference type="Pfam" id="PF00535"/>
    </source>
</evidence>
<dbReference type="PANTHER" id="PTHR43685">
    <property type="entry name" value="GLYCOSYLTRANSFERASE"/>
    <property type="match status" value="1"/>
</dbReference>
<feature type="domain" description="Glycosyltransferase 2-like" evidence="1">
    <location>
        <begin position="8"/>
        <end position="105"/>
    </location>
</feature>
<dbReference type="InterPro" id="IPR029044">
    <property type="entry name" value="Nucleotide-diphossugar_trans"/>
</dbReference>
<dbReference type="InterPro" id="IPR001173">
    <property type="entry name" value="Glyco_trans_2-like"/>
</dbReference>
<comment type="caution">
    <text evidence="2">The sequence shown here is derived from an EMBL/GenBank/DDBJ whole genome shotgun (WGS) entry which is preliminary data.</text>
</comment>
<accession>A0A1J4TU52</accession>
<protein>
    <recommendedName>
        <fullName evidence="1">Glycosyltransferase 2-like domain-containing protein</fullName>
    </recommendedName>
</protein>
<dbReference type="Pfam" id="PF00535">
    <property type="entry name" value="Glycos_transf_2"/>
    <property type="match status" value="1"/>
</dbReference>
<dbReference type="PANTHER" id="PTHR43685:SF2">
    <property type="entry name" value="GLYCOSYLTRANSFERASE 2-LIKE DOMAIN-CONTAINING PROTEIN"/>
    <property type="match status" value="1"/>
</dbReference>
<dbReference type="Gene3D" id="3.90.550.10">
    <property type="entry name" value="Spore Coat Polysaccharide Biosynthesis Protein SpsA, Chain A"/>
    <property type="match status" value="1"/>
</dbReference>
<evidence type="ECO:0000313" key="2">
    <source>
        <dbReference type="EMBL" id="OIO13631.1"/>
    </source>
</evidence>
<organism evidence="2 3">
    <name type="scientific">Candidatus Gottesmanbacteria bacterium CG1_02_37_22</name>
    <dbReference type="NCBI Taxonomy" id="1805209"/>
    <lineage>
        <taxon>Bacteria</taxon>
        <taxon>Candidatus Gottesmaniibacteriota</taxon>
    </lineage>
</organism>
<evidence type="ECO:0000313" key="3">
    <source>
        <dbReference type="Proteomes" id="UP000183120"/>
    </source>
</evidence>
<dbReference type="STRING" id="1805209.AUJ73_03445"/>
<dbReference type="InterPro" id="IPR050834">
    <property type="entry name" value="Glycosyltransf_2"/>
</dbReference>
<dbReference type="Proteomes" id="UP000183120">
    <property type="component" value="Unassembled WGS sequence"/>
</dbReference>
<reference evidence="2 3" key="1">
    <citation type="journal article" date="2016" name="Environ. Microbiol.">
        <title>Genomic resolution of a cold subsurface aquifer community provides metabolic insights for novel microbes adapted to high CO concentrations.</title>
        <authorList>
            <person name="Probst A.J."/>
            <person name="Castelle C.J."/>
            <person name="Singh A."/>
            <person name="Brown C.T."/>
            <person name="Anantharaman K."/>
            <person name="Sharon I."/>
            <person name="Hug L.A."/>
            <person name="Burstein D."/>
            <person name="Emerson J.B."/>
            <person name="Thomas B.C."/>
            <person name="Banfield J.F."/>
        </authorList>
    </citation>
    <scope>NUCLEOTIDE SEQUENCE [LARGE SCALE GENOMIC DNA]</scope>
    <source>
        <strain evidence="2">CG1_02_37_22</strain>
    </source>
</reference>
<dbReference type="AlphaFoldDB" id="A0A1J4TU52"/>
<gene>
    <name evidence="2" type="ORF">AUJ73_03445</name>
</gene>
<sequence>MEKNLYFSVIIPTLNEEKCLPTILTSIRNQTFKDFELYVCDGGSKDKTKQVFEKYTTGLPNFFYILSTKKSVGYQRNLGAKHARGEYLIFLDADVDVSPTFLEELHISTIKRKFSMATTWILPDSKKAIDNLMILFGNLLSELAKEVNRQFSGGYNTIIKRDIFWKLNGFREDLKINEDHDLAIRAFKKGIECVILKEPRVVYSLRRFRSEGTIKLLRKYTYGQIYNLLKGPITRELFDYQMGGDAHMLRKRKKPDLIRLNTYLRGIEKFEKKITELFKE</sequence>